<name>A0A0S4KSX7_9BACT</name>
<sequence length="58" mass="6507">MAPNSVRQTQECEISQGRPHSTHLASRKVMVEAESALHLVNRAFRHIHQQGSFVTNPS</sequence>
<protein>
    <submittedName>
        <fullName evidence="2">Uncharacterized protein</fullName>
    </submittedName>
</protein>
<dbReference type="Proteomes" id="UP000066284">
    <property type="component" value="Chromosome 1"/>
</dbReference>
<feature type="region of interest" description="Disordered" evidence="1">
    <location>
        <begin position="1"/>
        <end position="24"/>
    </location>
</feature>
<dbReference type="EMBL" id="LN885086">
    <property type="protein sequence ID" value="CUQ65419.1"/>
    <property type="molecule type" value="Genomic_DNA"/>
</dbReference>
<gene>
    <name evidence="2" type="ORF">NITINOP_0443</name>
</gene>
<organism evidence="2 3">
    <name type="scientific">Candidatus Nitrospira inopinata</name>
    <dbReference type="NCBI Taxonomy" id="1715989"/>
    <lineage>
        <taxon>Bacteria</taxon>
        <taxon>Pseudomonadati</taxon>
        <taxon>Nitrospirota</taxon>
        <taxon>Nitrospiria</taxon>
        <taxon>Nitrospirales</taxon>
        <taxon>Nitrospiraceae</taxon>
        <taxon>Nitrospira</taxon>
    </lineage>
</organism>
<evidence type="ECO:0000256" key="1">
    <source>
        <dbReference type="SAM" id="MobiDB-lite"/>
    </source>
</evidence>
<evidence type="ECO:0000313" key="2">
    <source>
        <dbReference type="EMBL" id="CUQ65419.1"/>
    </source>
</evidence>
<evidence type="ECO:0000313" key="3">
    <source>
        <dbReference type="Proteomes" id="UP000066284"/>
    </source>
</evidence>
<feature type="compositionally biased region" description="Polar residues" evidence="1">
    <location>
        <begin position="1"/>
        <end position="13"/>
    </location>
</feature>
<keyword evidence="3" id="KW-1185">Reference proteome</keyword>
<proteinExistence type="predicted"/>
<accession>A0A0S4KSX7</accession>
<dbReference type="KEGG" id="nio:NITINOP_0443"/>
<reference evidence="3" key="1">
    <citation type="submission" date="2015-09" db="EMBL/GenBank/DDBJ databases">
        <authorList>
            <person name="Daims H."/>
        </authorList>
    </citation>
    <scope>NUCLEOTIDE SEQUENCE [LARGE SCALE GENOMIC DNA]</scope>
</reference>
<dbReference type="AlphaFoldDB" id="A0A0S4KSX7"/>